<keyword evidence="5 8" id="KW-0378">Hydrolase</keyword>
<dbReference type="OrthoDB" id="3039123at2759"/>
<keyword evidence="3" id="KW-0479">Metal-binding</keyword>
<protein>
    <recommendedName>
        <fullName evidence="8">Carboxylic ester hydrolase</fullName>
        <ecNumber evidence="8">3.1.1.-</ecNumber>
    </recommendedName>
</protein>
<keyword evidence="12" id="KW-1185">Reference proteome</keyword>
<reference evidence="9" key="4">
    <citation type="submission" date="2021-02" db="EMBL/GenBank/DDBJ databases">
        <title>Aspergillus luchuensis mut. kawachii IFO 4304 genome sequence.</title>
        <authorList>
            <person name="Mori K."/>
            <person name="Kadooka C."/>
            <person name="Goto M."/>
            <person name="Futagami T."/>
        </authorList>
    </citation>
    <scope>NUCLEOTIDE SEQUENCE</scope>
    <source>
        <strain evidence="9">IFO 4308</strain>
    </source>
</reference>
<evidence type="ECO:0000313" key="11">
    <source>
        <dbReference type="Proteomes" id="UP000075230"/>
    </source>
</evidence>
<proteinExistence type="inferred from homology"/>
<reference evidence="11" key="2">
    <citation type="submission" date="2016-02" db="EMBL/GenBank/DDBJ databases">
        <title>Genome sequencing of Aspergillus luchuensis NBRC 4314.</title>
        <authorList>
            <person name="Yamada O."/>
        </authorList>
    </citation>
    <scope>NUCLEOTIDE SEQUENCE [LARGE SCALE GENOMIC DNA]</scope>
    <source>
        <strain evidence="11">RIB 2604</strain>
    </source>
</reference>
<evidence type="ECO:0000313" key="10">
    <source>
        <dbReference type="EMBL" id="GAT22336.1"/>
    </source>
</evidence>
<dbReference type="RefSeq" id="XP_041548294.1">
    <property type="nucleotide sequence ID" value="XM_041681341.1"/>
</dbReference>
<dbReference type="EC" id="3.1.1.-" evidence="8"/>
<dbReference type="GO" id="GO:0046872">
    <property type="term" value="F:metal ion binding"/>
    <property type="evidence" value="ECO:0007669"/>
    <property type="project" value="UniProtKB-KW"/>
</dbReference>
<dbReference type="GO" id="GO:0030600">
    <property type="term" value="F:feruloyl esterase activity"/>
    <property type="evidence" value="ECO:0007669"/>
    <property type="project" value="UniProtKB-ARBA"/>
</dbReference>
<evidence type="ECO:0000256" key="1">
    <source>
        <dbReference type="ARBA" id="ARBA00006249"/>
    </source>
</evidence>
<dbReference type="VEuPathDB" id="FungiDB:ASPFODRAFT_41259"/>
<dbReference type="Proteomes" id="UP000661280">
    <property type="component" value="Chromosome 8"/>
</dbReference>
<feature type="signal peptide" evidence="8">
    <location>
        <begin position="1"/>
        <end position="19"/>
    </location>
</feature>
<evidence type="ECO:0000256" key="6">
    <source>
        <dbReference type="ARBA" id="ARBA00022837"/>
    </source>
</evidence>
<feature type="chain" id="PRO_5042653573" description="Carboxylic ester hydrolase" evidence="8">
    <location>
        <begin position="20"/>
        <end position="581"/>
    </location>
</feature>
<keyword evidence="2" id="KW-0719">Serine esterase</keyword>
<keyword evidence="6" id="KW-0106">Calcium</keyword>
<accession>A0A146F8N1</accession>
<evidence type="ECO:0000256" key="4">
    <source>
        <dbReference type="ARBA" id="ARBA00022729"/>
    </source>
</evidence>
<reference evidence="9" key="3">
    <citation type="submission" date="2021-01" db="EMBL/GenBank/DDBJ databases">
        <authorList>
            <consortium name="Aspergillus luchuensis mut. kawachii IFO 4304 genome sequencing consortium"/>
            <person name="Kazuki M."/>
            <person name="Futagami T."/>
        </authorList>
    </citation>
    <scope>NUCLEOTIDE SEQUENCE</scope>
    <source>
        <strain evidence="9">IFO 4308</strain>
    </source>
</reference>
<evidence type="ECO:0000256" key="5">
    <source>
        <dbReference type="ARBA" id="ARBA00022801"/>
    </source>
</evidence>
<dbReference type="Proteomes" id="UP000075230">
    <property type="component" value="Unassembled WGS sequence"/>
</dbReference>
<dbReference type="EMBL" id="AP024432">
    <property type="protein sequence ID" value="BCS04532.1"/>
    <property type="molecule type" value="Genomic_DNA"/>
</dbReference>
<sequence>MRSHHLWAAALALTKTVQATTSQDVCTVSFARSSLPDDSVYPGVSIDRSSVSAVAAYNVSSTDQVYWPGATFDYCNVTFAYSHLGRDDRVVVSYWMPAPSKFANRYLSTGGSGYDITLGSTSLPGGVMYGAVAGTTDGGFGGFENGSDDVWLLANGTLNYETVYMFGYQAIHELTVIGKELTKKFFNTSSIYSYYQGCSEGGRDGFSQIQRFAEDFDGAVTGAPGFRFTFQQMQHLWSPVVEQTLGYYPPPCELEKIVNETIKACDALDGKEDGVVSRTDLCKLHFDANSTIGEPYSCGASSLTTYKRRKRSETYALPAQNGTVSAQGVEVAKEIMRGMHDTKGKQVYFSYQPSAAFSDAETHYDYDTGSWTLDITESNSEWVEKYINLLNATEMPTLKNVTYDNLKEWVRIGWQKYDDTLQATYPDLSPYSEAGGKVLHYHGESDYTVPTASSVHYYESVRRIMYPDMSTNASYAALGEWYRLFLVPGAAHCGPDDSQPNGPWPQKTLETMIRWVEDGVFPEMLNATVLQGEHEGEEQKLCAWPLRPLWKNNGTSMECVNDPEGMKTWVYDLNAFKMPVY</sequence>
<dbReference type="EMBL" id="BCWF01000015">
    <property type="protein sequence ID" value="GAT22336.1"/>
    <property type="molecule type" value="Genomic_DNA"/>
</dbReference>
<reference evidence="10 11" key="1">
    <citation type="journal article" date="2016" name="DNA Res.">
        <title>Genome sequence of Aspergillus luchuensis NBRC 4314.</title>
        <authorList>
            <person name="Yamada O."/>
            <person name="Machida M."/>
            <person name="Hosoyama A."/>
            <person name="Goto M."/>
            <person name="Takahashi T."/>
            <person name="Futagami T."/>
            <person name="Yamagata Y."/>
            <person name="Takeuchi M."/>
            <person name="Kobayashi T."/>
            <person name="Koike H."/>
            <person name="Abe K."/>
            <person name="Asai K."/>
            <person name="Arita M."/>
            <person name="Fujita N."/>
            <person name="Fukuda K."/>
            <person name="Higa K."/>
            <person name="Horikawa H."/>
            <person name="Ishikawa T."/>
            <person name="Jinno K."/>
            <person name="Kato Y."/>
            <person name="Kirimura K."/>
            <person name="Mizutani O."/>
            <person name="Nakasone K."/>
            <person name="Sano M."/>
            <person name="Shiraishi Y."/>
            <person name="Tsukahara M."/>
            <person name="Gomi K."/>
        </authorList>
    </citation>
    <scope>NUCLEOTIDE SEQUENCE [LARGE SCALE GENOMIC DNA]</scope>
    <source>
        <strain evidence="10 11">RIB 2604</strain>
    </source>
</reference>
<dbReference type="GeneID" id="64965853"/>
<evidence type="ECO:0000313" key="12">
    <source>
        <dbReference type="Proteomes" id="UP000661280"/>
    </source>
</evidence>
<organism evidence="10 11">
    <name type="scientific">Aspergillus kawachii</name>
    <name type="common">White koji mold</name>
    <name type="synonym">Aspergillus awamori var. kawachi</name>
    <dbReference type="NCBI Taxonomy" id="1069201"/>
    <lineage>
        <taxon>Eukaryota</taxon>
        <taxon>Fungi</taxon>
        <taxon>Dikarya</taxon>
        <taxon>Ascomycota</taxon>
        <taxon>Pezizomycotina</taxon>
        <taxon>Eurotiomycetes</taxon>
        <taxon>Eurotiomycetidae</taxon>
        <taxon>Eurotiales</taxon>
        <taxon>Aspergillaceae</taxon>
        <taxon>Aspergillus</taxon>
        <taxon>Aspergillus subgen. Circumdati</taxon>
    </lineage>
</organism>
<dbReference type="PANTHER" id="PTHR33938:SF16">
    <property type="entry name" value="CARBOXYLIC ESTER HYDROLASE"/>
    <property type="match status" value="1"/>
</dbReference>
<evidence type="ECO:0000256" key="3">
    <source>
        <dbReference type="ARBA" id="ARBA00022723"/>
    </source>
</evidence>
<dbReference type="PANTHER" id="PTHR33938">
    <property type="entry name" value="FERULOYL ESTERASE B-RELATED"/>
    <property type="match status" value="1"/>
</dbReference>
<dbReference type="AlphaFoldDB" id="A0A146F8N1"/>
<gene>
    <name evidence="9" type="ORF">AKAW2_80333S</name>
    <name evidence="10" type="ORF">RIB2604_01503690</name>
</gene>
<dbReference type="Pfam" id="PF07519">
    <property type="entry name" value="Tannase"/>
    <property type="match status" value="1"/>
</dbReference>
<evidence type="ECO:0000256" key="2">
    <source>
        <dbReference type="ARBA" id="ARBA00022487"/>
    </source>
</evidence>
<evidence type="ECO:0000313" key="9">
    <source>
        <dbReference type="EMBL" id="BCS04532.1"/>
    </source>
</evidence>
<name>A0A146F8N1_ASPKA</name>
<evidence type="ECO:0000256" key="7">
    <source>
        <dbReference type="ARBA" id="ARBA00023157"/>
    </source>
</evidence>
<dbReference type="KEGG" id="aluc:AKAW2_80333S"/>
<dbReference type="InterPro" id="IPR029058">
    <property type="entry name" value="AB_hydrolase_fold"/>
</dbReference>
<keyword evidence="4 8" id="KW-0732">Signal</keyword>
<keyword evidence="7" id="KW-1015">Disulfide bond</keyword>
<evidence type="ECO:0000256" key="8">
    <source>
        <dbReference type="RuleBase" id="RU361238"/>
    </source>
</evidence>
<dbReference type="SUPFAM" id="SSF53474">
    <property type="entry name" value="alpha/beta-Hydrolases"/>
    <property type="match status" value="1"/>
</dbReference>
<dbReference type="InterPro" id="IPR011118">
    <property type="entry name" value="Tannase/feruloyl_esterase"/>
</dbReference>
<comment type="similarity">
    <text evidence="1 8">Belongs to the tannase family.</text>
</comment>